<dbReference type="AlphaFoldDB" id="A0A1M2V4N0"/>
<name>A0A1M2V4N0_TRAPU</name>
<evidence type="ECO:0000313" key="2">
    <source>
        <dbReference type="EMBL" id="OJT02552.1"/>
    </source>
</evidence>
<comment type="caution">
    <text evidence="2">The sequence shown here is derived from an EMBL/GenBank/DDBJ whole genome shotgun (WGS) entry which is preliminary data.</text>
</comment>
<dbReference type="EMBL" id="MNAD01001664">
    <property type="protein sequence ID" value="OJT02552.1"/>
    <property type="molecule type" value="Genomic_DNA"/>
</dbReference>
<sequence>MPTILHLNETCHLSMRDVQLLVSALPHLAHLHLNAIPRTSAGSNDCGDDNELLAHPALKTLRVSPVYPNCMLSRKSTAHALRILDVPFTARIDPNALPNFGLFLHRLSFAAFHLTLVTMKDYTALTSLTLFVRINNILTRSYRRLPEVVATLPAAGLRSSASSRSISRTRPPLSSPSSVTRSHASTNVLFGASPAEVIAKLYTDDTTGGARATERLYALAQLRVVLLTSNSLGEAERAEANWGVYLHMLHALHEGLLDMGETMKILGCEARES</sequence>
<proteinExistence type="predicted"/>
<organism evidence="2 3">
    <name type="scientific">Trametes pubescens</name>
    <name type="common">White-rot fungus</name>
    <dbReference type="NCBI Taxonomy" id="154538"/>
    <lineage>
        <taxon>Eukaryota</taxon>
        <taxon>Fungi</taxon>
        <taxon>Dikarya</taxon>
        <taxon>Basidiomycota</taxon>
        <taxon>Agaricomycotina</taxon>
        <taxon>Agaricomycetes</taxon>
        <taxon>Polyporales</taxon>
        <taxon>Polyporaceae</taxon>
        <taxon>Trametes</taxon>
    </lineage>
</organism>
<evidence type="ECO:0000313" key="3">
    <source>
        <dbReference type="Proteomes" id="UP000184267"/>
    </source>
</evidence>
<accession>A0A1M2V4N0</accession>
<gene>
    <name evidence="2" type="ORF">TRAPUB_6920</name>
</gene>
<protein>
    <submittedName>
        <fullName evidence="2">Uncharacterized protein</fullName>
    </submittedName>
</protein>
<dbReference type="Proteomes" id="UP000184267">
    <property type="component" value="Unassembled WGS sequence"/>
</dbReference>
<feature type="region of interest" description="Disordered" evidence="1">
    <location>
        <begin position="161"/>
        <end position="181"/>
    </location>
</feature>
<dbReference type="OrthoDB" id="2749271at2759"/>
<reference evidence="2 3" key="1">
    <citation type="submission" date="2016-10" db="EMBL/GenBank/DDBJ databases">
        <title>Genome sequence of the basidiomycete white-rot fungus Trametes pubescens.</title>
        <authorList>
            <person name="Makela M.R."/>
            <person name="Granchi Z."/>
            <person name="Peng M."/>
            <person name="De Vries R.P."/>
            <person name="Grigoriev I."/>
            <person name="Riley R."/>
            <person name="Hilden K."/>
        </authorList>
    </citation>
    <scope>NUCLEOTIDE SEQUENCE [LARGE SCALE GENOMIC DNA]</scope>
    <source>
        <strain evidence="2 3">FBCC735</strain>
    </source>
</reference>
<keyword evidence="3" id="KW-1185">Reference proteome</keyword>
<evidence type="ECO:0000256" key="1">
    <source>
        <dbReference type="SAM" id="MobiDB-lite"/>
    </source>
</evidence>
<dbReference type="STRING" id="154538.A0A1M2V4N0"/>